<evidence type="ECO:0000259" key="2">
    <source>
        <dbReference type="Pfam" id="PF02517"/>
    </source>
</evidence>
<gene>
    <name evidence="3" type="ORF">GWK08_14860</name>
</gene>
<dbReference type="EMBL" id="JAABOO010000003">
    <property type="protein sequence ID" value="NER14735.1"/>
    <property type="molecule type" value="Genomic_DNA"/>
</dbReference>
<feature type="transmembrane region" description="Helical" evidence="1">
    <location>
        <begin position="111"/>
        <end position="130"/>
    </location>
</feature>
<feature type="transmembrane region" description="Helical" evidence="1">
    <location>
        <begin position="166"/>
        <end position="185"/>
    </location>
</feature>
<proteinExistence type="predicted"/>
<feature type="transmembrane region" description="Helical" evidence="1">
    <location>
        <begin position="7"/>
        <end position="26"/>
    </location>
</feature>
<keyword evidence="1" id="KW-0472">Membrane</keyword>
<dbReference type="AlphaFoldDB" id="A0A6P0UNI6"/>
<keyword evidence="1" id="KW-0812">Transmembrane</keyword>
<feature type="transmembrane region" description="Helical" evidence="1">
    <location>
        <begin position="82"/>
        <end position="99"/>
    </location>
</feature>
<evidence type="ECO:0000313" key="3">
    <source>
        <dbReference type="EMBL" id="NER14735.1"/>
    </source>
</evidence>
<protein>
    <submittedName>
        <fullName evidence="3">CPBP family intramembrane metalloprotease</fullName>
    </submittedName>
</protein>
<dbReference type="Pfam" id="PF02517">
    <property type="entry name" value="Rce1-like"/>
    <property type="match status" value="1"/>
</dbReference>
<dbReference type="RefSeq" id="WP_163608015.1">
    <property type="nucleotide sequence ID" value="NZ_JAABOO010000003.1"/>
</dbReference>
<sequence length="263" mass="30574">MKKSLKIIVIVLIGFLSFELISEYYFSPLLKYIDGFIGQRIISFFFTYLIVGLPVIIALFFLHPPKEIIKSMGLIQKPGRGVFIAFLFTLPMLIGYSFFFKINPELTLQRFFISCVFAAFFEEVFFRAFLVGQIFRYTKLGFVPTILFGSLIFGLGHLYQSNDPSTMLGIFMITALGAAIFAWLFIEWNYNIWVAIGLHFFMNFYWELFTDEQNALGGLTANIFRFSTIFVAIAGTIIYKRRNKLNYLINRNTLWINRTSHEK</sequence>
<dbReference type="InterPro" id="IPR003675">
    <property type="entry name" value="Rce1/LyrA-like_dom"/>
</dbReference>
<name>A0A6P0UNI6_9FLAO</name>
<dbReference type="GO" id="GO:0080120">
    <property type="term" value="P:CAAX-box protein maturation"/>
    <property type="evidence" value="ECO:0007669"/>
    <property type="project" value="UniProtKB-ARBA"/>
</dbReference>
<evidence type="ECO:0000256" key="1">
    <source>
        <dbReference type="SAM" id="Phobius"/>
    </source>
</evidence>
<keyword evidence="3" id="KW-0378">Hydrolase</keyword>
<feature type="domain" description="CAAX prenyl protease 2/Lysostaphin resistance protein A-like" evidence="2">
    <location>
        <begin position="108"/>
        <end position="204"/>
    </location>
</feature>
<dbReference type="GO" id="GO:0004175">
    <property type="term" value="F:endopeptidase activity"/>
    <property type="evidence" value="ECO:0007669"/>
    <property type="project" value="UniProtKB-ARBA"/>
</dbReference>
<keyword evidence="3" id="KW-0645">Protease</keyword>
<comment type="caution">
    <text evidence="3">The sequence shown here is derived from an EMBL/GenBank/DDBJ whole genome shotgun (WGS) entry which is preliminary data.</text>
</comment>
<dbReference type="GO" id="GO:0008237">
    <property type="term" value="F:metallopeptidase activity"/>
    <property type="evidence" value="ECO:0007669"/>
    <property type="project" value="UniProtKB-KW"/>
</dbReference>
<keyword evidence="4" id="KW-1185">Reference proteome</keyword>
<keyword evidence="1" id="KW-1133">Transmembrane helix</keyword>
<feature type="transmembrane region" description="Helical" evidence="1">
    <location>
        <begin position="192"/>
        <end position="209"/>
    </location>
</feature>
<dbReference type="Proteomes" id="UP000468581">
    <property type="component" value="Unassembled WGS sequence"/>
</dbReference>
<accession>A0A6P0UNI6</accession>
<evidence type="ECO:0000313" key="4">
    <source>
        <dbReference type="Proteomes" id="UP000468581"/>
    </source>
</evidence>
<feature type="transmembrane region" description="Helical" evidence="1">
    <location>
        <begin position="215"/>
        <end position="239"/>
    </location>
</feature>
<reference evidence="3 4" key="1">
    <citation type="submission" date="2020-01" db="EMBL/GenBank/DDBJ databases">
        <title>Leptobacterium flavescens.</title>
        <authorList>
            <person name="Wang G."/>
        </authorList>
    </citation>
    <scope>NUCLEOTIDE SEQUENCE [LARGE SCALE GENOMIC DNA]</scope>
    <source>
        <strain evidence="3 4">KCTC 22160</strain>
    </source>
</reference>
<feature type="transmembrane region" description="Helical" evidence="1">
    <location>
        <begin position="41"/>
        <end position="62"/>
    </location>
</feature>
<keyword evidence="3" id="KW-0482">Metalloprotease</keyword>
<feature type="transmembrane region" description="Helical" evidence="1">
    <location>
        <begin position="142"/>
        <end position="160"/>
    </location>
</feature>
<organism evidence="3 4">
    <name type="scientific">Leptobacterium flavescens</name>
    <dbReference type="NCBI Taxonomy" id="472055"/>
    <lineage>
        <taxon>Bacteria</taxon>
        <taxon>Pseudomonadati</taxon>
        <taxon>Bacteroidota</taxon>
        <taxon>Flavobacteriia</taxon>
        <taxon>Flavobacteriales</taxon>
        <taxon>Flavobacteriaceae</taxon>
        <taxon>Leptobacterium</taxon>
    </lineage>
</organism>
<dbReference type="GO" id="GO:0006508">
    <property type="term" value="P:proteolysis"/>
    <property type="evidence" value="ECO:0007669"/>
    <property type="project" value="UniProtKB-KW"/>
</dbReference>